<organism evidence="2 3">
    <name type="scientific">Paratrimastix pyriformis</name>
    <dbReference type="NCBI Taxonomy" id="342808"/>
    <lineage>
        <taxon>Eukaryota</taxon>
        <taxon>Metamonada</taxon>
        <taxon>Preaxostyla</taxon>
        <taxon>Paratrimastigidae</taxon>
        <taxon>Paratrimastix</taxon>
    </lineage>
</organism>
<reference evidence="2" key="1">
    <citation type="journal article" date="2022" name="bioRxiv">
        <title>Genomics of Preaxostyla Flagellates Illuminates Evolutionary Transitions and the Path Towards Mitochondrial Loss.</title>
        <authorList>
            <person name="Novak L.V.F."/>
            <person name="Treitli S.C."/>
            <person name="Pyrih J."/>
            <person name="Halakuc P."/>
            <person name="Pipaliya S.V."/>
            <person name="Vacek V."/>
            <person name="Brzon O."/>
            <person name="Soukal P."/>
            <person name="Eme L."/>
            <person name="Dacks J.B."/>
            <person name="Karnkowska A."/>
            <person name="Elias M."/>
            <person name="Hampl V."/>
        </authorList>
    </citation>
    <scope>NUCLEOTIDE SEQUENCE</scope>
    <source>
        <strain evidence="2">RCP-MX</strain>
    </source>
</reference>
<feature type="domain" description="VWFA" evidence="1">
    <location>
        <begin position="37"/>
        <end position="226"/>
    </location>
</feature>
<dbReference type="Gene3D" id="3.40.50.410">
    <property type="entry name" value="von Willebrand factor, type A domain"/>
    <property type="match status" value="1"/>
</dbReference>
<protein>
    <submittedName>
        <fullName evidence="2">E3 ubiquitin-protein ligase RGLG3</fullName>
    </submittedName>
</protein>
<sequence>MGCVASKSVSRHPKWNPDRFKTWDEMRAGLREAGLEASQLMFAIDFTKSNNWSGEKSFHQPLHTLNTPGGNPYERVITMMGTALQGFDDDNLIPAFGFGDVVTTDREVFSFMPDGRPCAGFNQVLDQYRAIVPYALLSGPSTLAPIIRAAVDTVRATGQYHILVVVTDGQVDDPKGDGAAIVMASQYPLSIVVVGVGDGPWDEMRKFDDGVCPEWGHARGVGMDGWAGADICSVFPCPCLHLPALLFPGGRSFRSAFDNFQFVEWNQVSGAQQHVERMDLEFAVGPSRRSPCREAQPSYRSQLVVRRPPLPEASAPPPRVAIDVREIAPPLAPAMPGMF</sequence>
<evidence type="ECO:0000259" key="1">
    <source>
        <dbReference type="SMART" id="SM00327"/>
    </source>
</evidence>
<dbReference type="Proteomes" id="UP001141327">
    <property type="component" value="Unassembled WGS sequence"/>
</dbReference>
<dbReference type="Pfam" id="PF07002">
    <property type="entry name" value="Copine"/>
    <property type="match status" value="1"/>
</dbReference>
<dbReference type="InterPro" id="IPR010734">
    <property type="entry name" value="Copine_C"/>
</dbReference>
<dbReference type="EMBL" id="JAPMOS010000010">
    <property type="protein sequence ID" value="KAJ4460950.1"/>
    <property type="molecule type" value="Genomic_DNA"/>
</dbReference>
<evidence type="ECO:0000313" key="2">
    <source>
        <dbReference type="EMBL" id="KAJ4460950.1"/>
    </source>
</evidence>
<dbReference type="SUPFAM" id="SSF53300">
    <property type="entry name" value="vWA-like"/>
    <property type="match status" value="1"/>
</dbReference>
<dbReference type="InterPro" id="IPR002035">
    <property type="entry name" value="VWF_A"/>
</dbReference>
<keyword evidence="3" id="KW-1185">Reference proteome</keyword>
<gene>
    <name evidence="2" type="ORF">PAPYR_2796</name>
</gene>
<proteinExistence type="predicted"/>
<name>A0ABQ8UW09_9EUKA</name>
<dbReference type="PANTHER" id="PTHR45751">
    <property type="entry name" value="COPINE FAMILY PROTEIN 1"/>
    <property type="match status" value="1"/>
</dbReference>
<dbReference type="PANTHER" id="PTHR45751:SF11">
    <property type="entry name" value="COPINE FAMILY PROTEIN 2"/>
    <property type="match status" value="1"/>
</dbReference>
<dbReference type="SMART" id="SM00327">
    <property type="entry name" value="VWA"/>
    <property type="match status" value="1"/>
</dbReference>
<comment type="caution">
    <text evidence="2">The sequence shown here is derived from an EMBL/GenBank/DDBJ whole genome shotgun (WGS) entry which is preliminary data.</text>
</comment>
<evidence type="ECO:0000313" key="3">
    <source>
        <dbReference type="Proteomes" id="UP001141327"/>
    </source>
</evidence>
<dbReference type="InterPro" id="IPR036465">
    <property type="entry name" value="vWFA_dom_sf"/>
</dbReference>
<dbReference type="InterPro" id="IPR052079">
    <property type="entry name" value="E3_ligase/Copine_domain"/>
</dbReference>
<accession>A0ABQ8UW09</accession>